<protein>
    <recommendedName>
        <fullName evidence="4">ABC-type quaternary amine transporter</fullName>
        <ecNumber evidence="4">7.6.2.9</ecNumber>
    </recommendedName>
</protein>
<gene>
    <name evidence="6" type="primary">potA_2</name>
    <name evidence="6" type="ORF">BN1051_03062</name>
</gene>
<name>A0A078MTN0_9MICC</name>
<keyword evidence="3 6" id="KW-0067">ATP-binding</keyword>
<dbReference type="PANTHER" id="PTHR42781">
    <property type="entry name" value="SPERMIDINE/PUTRESCINE IMPORT ATP-BINDING PROTEIN POTA"/>
    <property type="match status" value="1"/>
</dbReference>
<evidence type="ECO:0000256" key="4">
    <source>
        <dbReference type="ARBA" id="ARBA00066388"/>
    </source>
</evidence>
<dbReference type="Pfam" id="PF00005">
    <property type="entry name" value="ABC_tran"/>
    <property type="match status" value="1"/>
</dbReference>
<dbReference type="SUPFAM" id="SSF52540">
    <property type="entry name" value="P-loop containing nucleoside triphosphate hydrolases"/>
    <property type="match status" value="1"/>
</dbReference>
<dbReference type="EC" id="7.6.2.9" evidence="4"/>
<dbReference type="PROSITE" id="PS00211">
    <property type="entry name" value="ABC_TRANSPORTER_1"/>
    <property type="match status" value="1"/>
</dbReference>
<dbReference type="PANTHER" id="PTHR42781:SF4">
    <property type="entry name" value="SPERMIDINE_PUTRESCINE IMPORT ATP-BINDING PROTEIN POTA"/>
    <property type="match status" value="1"/>
</dbReference>
<dbReference type="Gene3D" id="3.40.50.300">
    <property type="entry name" value="P-loop containing nucleotide triphosphate hydrolases"/>
    <property type="match status" value="1"/>
</dbReference>
<evidence type="ECO:0000259" key="5">
    <source>
        <dbReference type="PROSITE" id="PS50893"/>
    </source>
</evidence>
<dbReference type="EMBL" id="LN483072">
    <property type="protein sequence ID" value="CEA09690.1"/>
    <property type="molecule type" value="Genomic_DNA"/>
</dbReference>
<dbReference type="GO" id="GO:0015418">
    <property type="term" value="F:ABC-type quaternary ammonium compound transporting activity"/>
    <property type="evidence" value="ECO:0007669"/>
    <property type="project" value="UniProtKB-EC"/>
</dbReference>
<dbReference type="GO" id="GO:0005524">
    <property type="term" value="F:ATP binding"/>
    <property type="evidence" value="ECO:0007669"/>
    <property type="project" value="UniProtKB-KW"/>
</dbReference>
<dbReference type="SMART" id="SM00382">
    <property type="entry name" value="AAA"/>
    <property type="match status" value="1"/>
</dbReference>
<evidence type="ECO:0000256" key="1">
    <source>
        <dbReference type="ARBA" id="ARBA00022448"/>
    </source>
</evidence>
<evidence type="ECO:0000256" key="2">
    <source>
        <dbReference type="ARBA" id="ARBA00022741"/>
    </source>
</evidence>
<dbReference type="InterPro" id="IPR050093">
    <property type="entry name" value="ABC_SmlMolc_Importer"/>
</dbReference>
<organism evidence="6">
    <name type="scientific">Arthrobacter saudimassiliensis</name>
    <dbReference type="NCBI Taxonomy" id="1461584"/>
    <lineage>
        <taxon>Bacteria</taxon>
        <taxon>Bacillati</taxon>
        <taxon>Actinomycetota</taxon>
        <taxon>Actinomycetes</taxon>
        <taxon>Micrococcales</taxon>
        <taxon>Micrococcaceae</taxon>
        <taxon>Arthrobacter</taxon>
    </lineage>
</organism>
<dbReference type="InterPro" id="IPR017871">
    <property type="entry name" value="ABC_transporter-like_CS"/>
</dbReference>
<dbReference type="InterPro" id="IPR027417">
    <property type="entry name" value="P-loop_NTPase"/>
</dbReference>
<accession>A0A078MTN0</accession>
<keyword evidence="2" id="KW-0547">Nucleotide-binding</keyword>
<dbReference type="GO" id="GO:0016887">
    <property type="term" value="F:ATP hydrolysis activity"/>
    <property type="evidence" value="ECO:0007669"/>
    <property type="project" value="InterPro"/>
</dbReference>
<dbReference type="InterPro" id="IPR003593">
    <property type="entry name" value="AAA+_ATPase"/>
</dbReference>
<dbReference type="PROSITE" id="PS50893">
    <property type="entry name" value="ABC_TRANSPORTER_2"/>
    <property type="match status" value="1"/>
</dbReference>
<reference evidence="6" key="1">
    <citation type="submission" date="2014-07" db="EMBL/GenBank/DDBJ databases">
        <authorList>
            <person name="Urmite Genomes Urmite Genomes"/>
        </authorList>
    </citation>
    <scope>NUCLEOTIDE SEQUENCE</scope>
    <source>
        <strain evidence="6">11W110_air</strain>
    </source>
</reference>
<sequence length="376" mass="39283">MSSISLQGLRHVYANGHVGLSDVDLDVHDGEFLALLGPSGSGKTTLLRSIAGFVQPEAGTLRFGGKPVSGPGVWIPPEKRNLGMVFQDHAIWPHWSVARNVGYPLRLAGVARREAEVRVRSVLGLVGLDGLGDRAPAALSGGQRQRVALARAIAGAPQALLLDEALSSLDEPLRARLRLDLKALTSEQGLTSVHVTHDRAEALALADRVAVLRAGRIEQVGTPQDLVRHPASAFVASFVNDAVLLEGTWAEGCFEIAEGLSIPGARLEAGPCLGPDGLGQTALAVTAAVSPLDLVLHPHIGDGGSGRTRAGVVTSSLYGPHGFGVSADWEGRTLRAHVTGWAPRPGDRVVPEVLRARVFASQTAGTAASHPELVPA</sequence>
<proteinExistence type="predicted"/>
<dbReference type="FunFam" id="3.40.50.300:FF:000425">
    <property type="entry name" value="Probable ABC transporter, ATP-binding subunit"/>
    <property type="match status" value="1"/>
</dbReference>
<evidence type="ECO:0000313" key="6">
    <source>
        <dbReference type="EMBL" id="CEA09690.1"/>
    </source>
</evidence>
<keyword evidence="1" id="KW-0813">Transport</keyword>
<dbReference type="AlphaFoldDB" id="A0A078MTN0"/>
<evidence type="ECO:0000256" key="3">
    <source>
        <dbReference type="ARBA" id="ARBA00022840"/>
    </source>
</evidence>
<dbReference type="PATRIC" id="fig|1461584.3.peg.3036"/>
<dbReference type="InterPro" id="IPR003439">
    <property type="entry name" value="ABC_transporter-like_ATP-bd"/>
</dbReference>
<feature type="domain" description="ABC transporter" evidence="5">
    <location>
        <begin position="4"/>
        <end position="239"/>
    </location>
</feature>